<evidence type="ECO:0000256" key="1">
    <source>
        <dbReference type="SAM" id="MobiDB-lite"/>
    </source>
</evidence>
<dbReference type="EMBL" id="CAKOGL010000016">
    <property type="protein sequence ID" value="CAH2096461.1"/>
    <property type="molecule type" value="Genomic_DNA"/>
</dbReference>
<protein>
    <submittedName>
        <fullName evidence="2">Uncharacterized protein</fullName>
    </submittedName>
</protein>
<name>A0AAU9UBQ9_EUPED</name>
<reference evidence="2" key="1">
    <citation type="submission" date="2022-03" db="EMBL/GenBank/DDBJ databases">
        <authorList>
            <person name="Tunstrom K."/>
        </authorList>
    </citation>
    <scope>NUCLEOTIDE SEQUENCE</scope>
</reference>
<evidence type="ECO:0000313" key="2">
    <source>
        <dbReference type="EMBL" id="CAH2096461.1"/>
    </source>
</evidence>
<accession>A0AAU9UBQ9</accession>
<feature type="compositionally biased region" description="Basic and acidic residues" evidence="1">
    <location>
        <begin position="100"/>
        <end position="118"/>
    </location>
</feature>
<dbReference type="Proteomes" id="UP001153954">
    <property type="component" value="Unassembled WGS sequence"/>
</dbReference>
<dbReference type="PANTHER" id="PTHR46704">
    <property type="entry name" value="CXC DOMAIN-CONTAINING PROTEIN-RELATED"/>
    <property type="match status" value="1"/>
</dbReference>
<organism evidence="2 3">
    <name type="scientific">Euphydryas editha</name>
    <name type="common">Edith's checkerspot</name>
    <dbReference type="NCBI Taxonomy" id="104508"/>
    <lineage>
        <taxon>Eukaryota</taxon>
        <taxon>Metazoa</taxon>
        <taxon>Ecdysozoa</taxon>
        <taxon>Arthropoda</taxon>
        <taxon>Hexapoda</taxon>
        <taxon>Insecta</taxon>
        <taxon>Pterygota</taxon>
        <taxon>Neoptera</taxon>
        <taxon>Endopterygota</taxon>
        <taxon>Lepidoptera</taxon>
        <taxon>Glossata</taxon>
        <taxon>Ditrysia</taxon>
        <taxon>Papilionoidea</taxon>
        <taxon>Nymphalidae</taxon>
        <taxon>Nymphalinae</taxon>
        <taxon>Euphydryas</taxon>
    </lineage>
</organism>
<gene>
    <name evidence="2" type="ORF">EEDITHA_LOCUS11799</name>
</gene>
<keyword evidence="3" id="KW-1185">Reference proteome</keyword>
<evidence type="ECO:0000313" key="3">
    <source>
        <dbReference type="Proteomes" id="UP001153954"/>
    </source>
</evidence>
<dbReference type="PANTHER" id="PTHR46704:SF9">
    <property type="entry name" value="BHLH DOMAIN-CONTAINING PROTEIN"/>
    <property type="match status" value="1"/>
</dbReference>
<sequence length="1451" mass="166839">MASEPFCVFECNSIGDKILLFTQEKLKKCREILTIRVALKLKYNDVNLPVTVTKTHGYHSKCCKDFLAVPKKYIVKYDALQSSETPSTSRSDEAGPSENISHETMDVSRTDTHADASESARAAPFESIEQNAEEAMDVSMTDQPEEKDAALTDSGKICFFCDKTRVRKNARTIPIHSSTKVKLVNDVMKNAHGLDDKAMLQKINHLPADAIIYYHNGCKTLYLKRFINKPQTFVSKWHHSRQYHELAFKEIIAFIEEEVLKQKKPVFLRFITSMFNSILEKFYLEMYASFDSAITDHRMLEKLKQHFEDDISVVLMHNKKIISPRETTAITEEIFTDLQDSADIQRAALILRKKILNITKKPLPSDIKLNDLIAGECDIPLELSSFLQSVICGPDKRTRNSSNCLRKINSISQDVIYATHHGKIKTGKHITLAMVLKSITSSRKVIDIINRFGHCCSYNVAEELETEITYSLCKKRNVCPEDTILSPKYCTGVAFDNYDRYVETCNGKDTLHDTVGILYQNIIPDESTPIFESDNSNSNNDLYLTVKRRRTLDVIAAELPAYTKKPKLREHLLPVDSELRMINSSKFEAMTKLDILWLFTHYTKIPSTPMWVGFNSKIIEDNSMKQKISYLTPINASPTDISVVYETMRQSQQIAQECQQPSIQVTYDLAIAKIAMQIQSEEKPIFQNLFIHMGDFHTMLAYFKGVGKFIDECGLTHMMVESELLASGSVNGFISGKHFNRCKRLHPIVSLGLQILHVEQFIIDCDIDLSDDVTEELLKFQSEKSLINTLDNEVISEIVLKYLQYKEDTKNGKFGKTAQYYMMYIDFINYYLMLTRSIRMGDFELYKYVIPKISNIFFIFNQINYARWLQKYYDNLLRIEETHPDLAEDFKKGMFGVKRTDKDFSRVPVDLTLEQTINAEAARKLTGVSHFTNSISARQRWAKSHGTRSEIISYIMDICGLKKAQDITAQLEKHQIKKDNLQLRAFIEVLRNNMNPFDSKKLNHDKLYNISTGRCASDSVSNFLLKAEEIGELQRKEFISKCAKDINSFEESLKKNKIFNFSSSHEKKKVYLVNKTQEVRMQRDLFGRMLGISIEKNTDIEKVLTFPITPIPMSLCHTDGSIFKTDKSSLMKCLQVESTAPTHNDFVLIDGFFLLHCIKDVPRTFEGISKKILQMLTNYSAPNVHLIFDRYYQPSIKDYERCMRGRQETDREYVISGPQQVRPPEFAKELRNDNFKTALVSFLIDHWESDSVAEFIGRKKILLNHIKCYLYEVDNNNKVVKTESNEFSCPWHEEADTKIVFHAMNINYAANITVRCSDTDILIILLGNMHHRKSQSNIWIDCGVSNKRRIIDVNKLSNFLGDDLCKALPGFHAFTGCDYNPAFFRKGKQRPFKIMSQSQKYTKAFSDLGDISCNKDEVFQVLEEICFGILQSVAEDNYNEPSALEQATAER</sequence>
<comment type="caution">
    <text evidence="2">The sequence shown here is derived from an EMBL/GenBank/DDBJ whole genome shotgun (WGS) entry which is preliminary data.</text>
</comment>
<feature type="region of interest" description="Disordered" evidence="1">
    <location>
        <begin position="84"/>
        <end position="128"/>
    </location>
</feature>
<proteinExistence type="predicted"/>